<proteinExistence type="predicted"/>
<dbReference type="NCBIfam" id="TIGR03495">
    <property type="entry name" value="phage_LysB"/>
    <property type="match status" value="1"/>
</dbReference>
<sequence length="146" mass="16210">MKVAVCFLLVTLLLLAAALTGLQSVRNKLTAANDSITQLKRDLKTSGQALDELKASAARNERAQVVLRGQIAAAHTLATRRNQTITRLLNENETLRRWYQSALPDDVARLHNRPGFATPDGYLRWLSEGQQLPDAGQPAENERRPE</sequence>
<dbReference type="InterPro" id="IPR020000">
    <property type="entry name" value="Phage_P2_LysB"/>
</dbReference>
<accession>A0A848MG66</accession>
<dbReference type="EMBL" id="JAADJU010000004">
    <property type="protein sequence ID" value="NMP27207.1"/>
    <property type="molecule type" value="Genomic_DNA"/>
</dbReference>
<protein>
    <submittedName>
        <fullName evidence="2">LysB family phage lysis regulatory protein</fullName>
    </submittedName>
</protein>
<keyword evidence="1" id="KW-0175">Coiled coil</keyword>
<reference evidence="2 3" key="2">
    <citation type="submission" date="2020-06" db="EMBL/GenBank/DDBJ databases">
        <title>Polyphasic characterization of a Rahnella strain isolated from tree sap.</title>
        <authorList>
            <person name="Kim I.S."/>
        </authorList>
    </citation>
    <scope>NUCLEOTIDE SEQUENCE [LARGE SCALE GENOMIC DNA]</scope>
    <source>
        <strain evidence="2 3">SAP-1</strain>
    </source>
</reference>
<reference evidence="2 3" key="1">
    <citation type="submission" date="2020-01" db="EMBL/GenBank/DDBJ databases">
        <authorList>
            <person name="Lee S.D."/>
        </authorList>
    </citation>
    <scope>NUCLEOTIDE SEQUENCE [LARGE SCALE GENOMIC DNA]</scope>
    <source>
        <strain evidence="2 3">SAP-1</strain>
    </source>
</reference>
<evidence type="ECO:0000256" key="1">
    <source>
        <dbReference type="SAM" id="Coils"/>
    </source>
</evidence>
<evidence type="ECO:0000313" key="2">
    <source>
        <dbReference type="EMBL" id="NMP27207.1"/>
    </source>
</evidence>
<evidence type="ECO:0000313" key="3">
    <source>
        <dbReference type="Proteomes" id="UP000585363"/>
    </source>
</evidence>
<name>A0A848MG66_9GAMM</name>
<dbReference type="Proteomes" id="UP000585363">
    <property type="component" value="Unassembled WGS sequence"/>
</dbReference>
<gene>
    <name evidence="2" type="ORF">GW590_10055</name>
</gene>
<keyword evidence="3" id="KW-1185">Reference proteome</keyword>
<comment type="caution">
    <text evidence="2">The sequence shown here is derived from an EMBL/GenBank/DDBJ whole genome shotgun (WGS) entry which is preliminary data.</text>
</comment>
<dbReference type="AlphaFoldDB" id="A0A848MG66"/>
<organism evidence="2 3">
    <name type="scientific">Rouxiella aceris</name>
    <dbReference type="NCBI Taxonomy" id="2703884"/>
    <lineage>
        <taxon>Bacteria</taxon>
        <taxon>Pseudomonadati</taxon>
        <taxon>Pseudomonadota</taxon>
        <taxon>Gammaproteobacteria</taxon>
        <taxon>Enterobacterales</taxon>
        <taxon>Yersiniaceae</taxon>
        <taxon>Rouxiella</taxon>
    </lineage>
</organism>
<feature type="coiled-coil region" evidence="1">
    <location>
        <begin position="22"/>
        <end position="56"/>
    </location>
</feature>